<dbReference type="GO" id="GO:0007010">
    <property type="term" value="P:cytoskeleton organization"/>
    <property type="evidence" value="ECO:0007669"/>
    <property type="project" value="UniProtKB-ARBA"/>
</dbReference>
<evidence type="ECO:0000256" key="1">
    <source>
        <dbReference type="ARBA" id="ARBA00009636"/>
    </source>
</evidence>
<dbReference type="CDD" id="cd02186">
    <property type="entry name" value="alpha_tubulin"/>
    <property type="match status" value="1"/>
</dbReference>
<dbReference type="EMBL" id="MT042907">
    <property type="protein sequence ID" value="QWE91289.1"/>
    <property type="molecule type" value="mRNA"/>
</dbReference>
<evidence type="ECO:0000313" key="14">
    <source>
        <dbReference type="EMBL" id="QWE91292.1"/>
    </source>
</evidence>
<feature type="domain" description="Tubulin/FtsZ GTPase" evidence="10">
    <location>
        <begin position="49"/>
        <end position="246"/>
    </location>
</feature>
<dbReference type="SMART" id="SM00865">
    <property type="entry name" value="Tubulin_C"/>
    <property type="match status" value="1"/>
</dbReference>
<evidence type="ECO:0000313" key="16">
    <source>
        <dbReference type="EMBL" id="QWE91300.1"/>
    </source>
</evidence>
<evidence type="ECO:0000256" key="9">
    <source>
        <dbReference type="SAM" id="MobiDB-lite"/>
    </source>
</evidence>
<name>A0A8E8PJK8_9STRA</name>
<dbReference type="PANTHER" id="PTHR11588">
    <property type="entry name" value="TUBULIN"/>
    <property type="match status" value="1"/>
</dbReference>
<evidence type="ECO:0000256" key="5">
    <source>
        <dbReference type="ARBA" id="ARBA00022801"/>
    </source>
</evidence>
<dbReference type="Pfam" id="PF00091">
    <property type="entry name" value="Tubulin"/>
    <property type="match status" value="1"/>
</dbReference>
<organism evidence="14">
    <name type="scientific">Placidida sp</name>
    <dbReference type="NCBI Taxonomy" id="2810146"/>
    <lineage>
        <taxon>Eukaryota</taxon>
        <taxon>Sar</taxon>
        <taxon>Stramenopiles</taxon>
        <taxon>Bigyra</taxon>
        <taxon>Opalozoa</taxon>
        <taxon>Placidida</taxon>
    </lineage>
</organism>
<feature type="region of interest" description="Disordered" evidence="9">
    <location>
        <begin position="433"/>
        <end position="454"/>
    </location>
</feature>
<dbReference type="SMART" id="SM00864">
    <property type="entry name" value="Tubulin"/>
    <property type="match status" value="1"/>
</dbReference>
<keyword evidence="6" id="KW-0342">GTP-binding</keyword>
<evidence type="ECO:0000313" key="13">
    <source>
        <dbReference type="EMBL" id="QWE91289.1"/>
    </source>
</evidence>
<dbReference type="InterPro" id="IPR000217">
    <property type="entry name" value="Tubulin"/>
</dbReference>
<evidence type="ECO:0000256" key="4">
    <source>
        <dbReference type="ARBA" id="ARBA00022741"/>
    </source>
</evidence>
<proteinExistence type="evidence at transcript level"/>
<comment type="catalytic activity">
    <reaction evidence="8">
        <text>GTP + H2O = GDP + phosphate + H(+)</text>
        <dbReference type="Rhea" id="RHEA:19669"/>
        <dbReference type="ChEBI" id="CHEBI:15377"/>
        <dbReference type="ChEBI" id="CHEBI:15378"/>
        <dbReference type="ChEBI" id="CHEBI:37565"/>
        <dbReference type="ChEBI" id="CHEBI:43474"/>
        <dbReference type="ChEBI" id="CHEBI:58189"/>
    </reaction>
    <physiologicalReaction direction="left-to-right" evidence="8">
        <dbReference type="Rhea" id="RHEA:19670"/>
    </physiologicalReaction>
</comment>
<dbReference type="InterPro" id="IPR003008">
    <property type="entry name" value="Tubulin_FtsZ_GTPase"/>
</dbReference>
<dbReference type="AlphaFoldDB" id="A0A8E8PJK8"/>
<dbReference type="GO" id="GO:0016787">
    <property type="term" value="F:hydrolase activity"/>
    <property type="evidence" value="ECO:0007669"/>
    <property type="project" value="UniProtKB-KW"/>
</dbReference>
<dbReference type="InterPro" id="IPR017975">
    <property type="entry name" value="Tubulin_CS"/>
</dbReference>
<keyword evidence="5" id="KW-0378">Hydrolase</keyword>
<evidence type="ECO:0000256" key="3">
    <source>
        <dbReference type="ARBA" id="ARBA00022701"/>
    </source>
</evidence>
<comment type="subunit">
    <text evidence="2">Dimer of alpha and beta chains. A typical microtubule is a hollow water-filled tube with an outer diameter of 25 nm and an inner diameter of 15 nM. Alpha-beta heterodimers associate head-to-tail to form protofilaments running lengthwise along the microtubule wall with the beta-tubulin subunit facing the microtubule plus end conferring a structural polarity. Microtubules usually have 13 protofilaments but different protofilament numbers can be found in some organisms and specialized cells.</text>
</comment>
<dbReference type="EMBL" id="MT042918">
    <property type="protein sequence ID" value="QWE91300.1"/>
    <property type="molecule type" value="mRNA"/>
</dbReference>
<evidence type="ECO:0000259" key="10">
    <source>
        <dbReference type="SMART" id="SM00864"/>
    </source>
</evidence>
<dbReference type="EMBL" id="MT042909">
    <property type="protein sequence ID" value="QWE91291.1"/>
    <property type="molecule type" value="mRNA"/>
</dbReference>
<protein>
    <submittedName>
        <fullName evidence="14">Alpha-tubulin</fullName>
    </submittedName>
</protein>
<evidence type="ECO:0000259" key="11">
    <source>
        <dbReference type="SMART" id="SM00865"/>
    </source>
</evidence>
<dbReference type="FunFam" id="3.40.50.1440:FF:000004">
    <property type="entry name" value="Tubulin alpha chain"/>
    <property type="match status" value="1"/>
</dbReference>
<dbReference type="GO" id="GO:0005874">
    <property type="term" value="C:microtubule"/>
    <property type="evidence" value="ECO:0007669"/>
    <property type="project" value="UniProtKB-KW"/>
</dbReference>
<reference evidence="14" key="1">
    <citation type="journal article" date="2020" name="Glob Planet Change">
        <title>Mirroring the effect of geological evolution: Protist divergence in the Atacama Desert.</title>
        <authorList>
            <person name="Arndt H."/>
            <person name="Ritter B."/>
            <person name="Rybarski A."/>
            <person name="Schiwitza S."/>
            <person name="Dunai T."/>
            <person name="Nitsche F."/>
        </authorList>
    </citation>
    <scope>NUCLEOTIDE SEQUENCE</scope>
    <source>
        <strain evidence="15">HFCC1211</strain>
        <strain evidence="16">HFCC1407</strain>
        <strain evidence="17">HFCC1409</strain>
        <strain evidence="13">HFCC158</strain>
        <strain evidence="12">HFCC160</strain>
        <strain evidence="14">HFCC207</strain>
    </source>
</reference>
<dbReference type="EMBL" id="MT042919">
    <property type="protein sequence ID" value="QWE91301.1"/>
    <property type="molecule type" value="mRNA"/>
</dbReference>
<dbReference type="GO" id="GO:0005525">
    <property type="term" value="F:GTP binding"/>
    <property type="evidence" value="ECO:0007669"/>
    <property type="project" value="UniProtKB-KW"/>
</dbReference>
<accession>A0A8E8PJK8</accession>
<feature type="domain" description="Tubulin/FtsZ 2-layer sandwich" evidence="11">
    <location>
        <begin position="248"/>
        <end position="393"/>
    </location>
</feature>
<comment type="function">
    <text evidence="7">Tubulin is the major constituent of microtubules, a cylinder consisting of laterally associated linear protofilaments composed of alpha- and beta-tubulin heterodimers. Microtubules grow by the addition of GTP-tubulin dimers to the microtubule end, where a stabilizing cap forms. Below the cap, tubulin dimers are in GDP-bound state, owing to GTPase activity of alpha-tubulin.</text>
</comment>
<dbReference type="PROSITE" id="PS00227">
    <property type="entry name" value="TUBULIN"/>
    <property type="match status" value="1"/>
</dbReference>
<dbReference type="FunFam" id="3.30.1330.20:FF:000001">
    <property type="entry name" value="Tubulin alpha chain"/>
    <property type="match status" value="1"/>
</dbReference>
<dbReference type="FunFam" id="1.10.287.600:FF:000005">
    <property type="entry name" value="Tubulin alpha chain"/>
    <property type="match status" value="1"/>
</dbReference>
<dbReference type="EMBL" id="MT178430">
    <property type="protein sequence ID" value="QVU21441.1"/>
    <property type="molecule type" value="mRNA"/>
</dbReference>
<keyword evidence="3" id="KW-0493">Microtubule</keyword>
<dbReference type="InterPro" id="IPR018316">
    <property type="entry name" value="Tubulin/FtsZ_2-layer-sand-dom"/>
</dbReference>
<sequence length="454" mass="49974">MREAISIHIGQAGVQVGNACWELYCLEHGIQPDGQMPSDKTIGGGDDAFNTFFSETGAGKHVPRAVFVDLEPTVVDEVRTGTYRQLYHPEQLISGKEDAANNYARGHYTIGKEIVDLVLDRIRKLADNCTGLQGFLVFHATGGGTGSGLGALLLERLSVDYGKKSKLGFTVTPSPQVSTAVVEPYNSVLSTHSLLEHMDVSFMLDNEAVYDLCRRSLDIERPTYTNLNRLVAQVASSLTASLRFDGALNVDVTEFQTNLVPYPRIHFMLSSFAPVISAEKAYHEQLSVAEITNSVFEPASMMTKCDPRHGKYMACCLMYRGDVVPKDVNAAVATIKTKRTIQFVDWCPTGFKCGINYQPPTVVPGGDLAKVQRAVCMVANSTAVAEVLSRIDHKFDLMYAKRAFVHWYVGEGMEEGEFSEAREDLAALEKDYEEVGAETAEGEGEEEEDFGEEY</sequence>
<dbReference type="EMBL" id="MT042912">
    <property type="protein sequence ID" value="QWE91294.1"/>
    <property type="molecule type" value="mRNA"/>
</dbReference>
<evidence type="ECO:0000313" key="12">
    <source>
        <dbReference type="EMBL" id="QVU21441.1"/>
    </source>
</evidence>
<evidence type="ECO:0000313" key="15">
    <source>
        <dbReference type="EMBL" id="QWE91294.1"/>
    </source>
</evidence>
<dbReference type="GO" id="GO:0007017">
    <property type="term" value="P:microtubule-based process"/>
    <property type="evidence" value="ECO:0007669"/>
    <property type="project" value="InterPro"/>
</dbReference>
<dbReference type="Pfam" id="PF03953">
    <property type="entry name" value="Tubulin_C"/>
    <property type="match status" value="1"/>
</dbReference>
<evidence type="ECO:0000256" key="2">
    <source>
        <dbReference type="ARBA" id="ARBA00011747"/>
    </source>
</evidence>
<evidence type="ECO:0000256" key="7">
    <source>
        <dbReference type="ARBA" id="ARBA00034296"/>
    </source>
</evidence>
<evidence type="ECO:0000256" key="8">
    <source>
        <dbReference type="ARBA" id="ARBA00049117"/>
    </source>
</evidence>
<comment type="similarity">
    <text evidence="1">Belongs to the tubulin family.</text>
</comment>
<evidence type="ECO:0000256" key="6">
    <source>
        <dbReference type="ARBA" id="ARBA00023134"/>
    </source>
</evidence>
<dbReference type="EMBL" id="MT042910">
    <property type="protein sequence ID" value="QWE91292.1"/>
    <property type="molecule type" value="mRNA"/>
</dbReference>
<evidence type="ECO:0000313" key="17">
    <source>
        <dbReference type="EMBL" id="QWE91301.1"/>
    </source>
</evidence>
<keyword evidence="4" id="KW-0547">Nucleotide-binding</keyword>